<keyword evidence="3" id="KW-1185">Reference proteome</keyword>
<evidence type="ECO:0000313" key="3">
    <source>
        <dbReference type="Proteomes" id="UP001050691"/>
    </source>
</evidence>
<gene>
    <name evidence="2" type="ORF">Clacol_008644</name>
</gene>
<protein>
    <submittedName>
        <fullName evidence="2">Uncharacterized protein</fullName>
    </submittedName>
</protein>
<reference evidence="2" key="1">
    <citation type="submission" date="2021-10" db="EMBL/GenBank/DDBJ databases">
        <title>De novo Genome Assembly of Clathrus columnatus (Basidiomycota, Fungi) Using Illumina and Nanopore Sequence Data.</title>
        <authorList>
            <person name="Ogiso-Tanaka E."/>
            <person name="Itagaki H."/>
            <person name="Hosoya T."/>
            <person name="Hosaka K."/>
        </authorList>
    </citation>
    <scope>NUCLEOTIDE SEQUENCE</scope>
    <source>
        <strain evidence="2">MO-923</strain>
    </source>
</reference>
<proteinExistence type="predicted"/>
<dbReference type="AlphaFoldDB" id="A0AAV5AR77"/>
<comment type="caution">
    <text evidence="2">The sequence shown here is derived from an EMBL/GenBank/DDBJ whole genome shotgun (WGS) entry which is preliminary data.</text>
</comment>
<accession>A0AAV5AR77</accession>
<dbReference type="Proteomes" id="UP001050691">
    <property type="component" value="Unassembled WGS sequence"/>
</dbReference>
<evidence type="ECO:0000313" key="2">
    <source>
        <dbReference type="EMBL" id="GJJ14380.1"/>
    </source>
</evidence>
<dbReference type="EMBL" id="BPWL01000009">
    <property type="protein sequence ID" value="GJJ14380.1"/>
    <property type="molecule type" value="Genomic_DNA"/>
</dbReference>
<evidence type="ECO:0000256" key="1">
    <source>
        <dbReference type="SAM" id="MobiDB-lite"/>
    </source>
</evidence>
<name>A0AAV5AR77_9AGAM</name>
<sequence>MTAHSQTVSQAHTAGVDSTTPLTEEEYRSQVAHISQKVETLTLENNAKPNDSRPVKYLPGLTPFPESLKDQNYGYLDEDGLDWRADDYPVESMLRNASRIFTPANGFNADEFMASMQEFINNMPYSDQGSLPILPPSPEPSYLSCGDEDARTPGYEEPGFSWHVNETCTDMENLSLTDVEMSE</sequence>
<feature type="compositionally biased region" description="Polar residues" evidence="1">
    <location>
        <begin position="1"/>
        <end position="22"/>
    </location>
</feature>
<feature type="region of interest" description="Disordered" evidence="1">
    <location>
        <begin position="1"/>
        <end position="33"/>
    </location>
</feature>
<organism evidence="2 3">
    <name type="scientific">Clathrus columnatus</name>
    <dbReference type="NCBI Taxonomy" id="1419009"/>
    <lineage>
        <taxon>Eukaryota</taxon>
        <taxon>Fungi</taxon>
        <taxon>Dikarya</taxon>
        <taxon>Basidiomycota</taxon>
        <taxon>Agaricomycotina</taxon>
        <taxon>Agaricomycetes</taxon>
        <taxon>Phallomycetidae</taxon>
        <taxon>Phallales</taxon>
        <taxon>Clathraceae</taxon>
        <taxon>Clathrus</taxon>
    </lineage>
</organism>